<evidence type="ECO:0000256" key="1">
    <source>
        <dbReference type="SAM" id="SignalP"/>
    </source>
</evidence>
<keyword evidence="2" id="KW-1185">Reference proteome</keyword>
<keyword evidence="1" id="KW-0732">Signal</keyword>
<dbReference type="SUPFAM" id="SSF50814">
    <property type="entry name" value="Lipocalins"/>
    <property type="match status" value="1"/>
</dbReference>
<dbReference type="KEGG" id="goe:114828329"/>
<name>A0AAJ7WJ44_9ACAR</name>
<feature type="chain" id="PRO_5042494735" evidence="1">
    <location>
        <begin position="17"/>
        <end position="166"/>
    </location>
</feature>
<dbReference type="GeneID" id="114828329"/>
<dbReference type="RefSeq" id="XP_028967848.1">
    <property type="nucleotide sequence ID" value="XM_029112015.1"/>
</dbReference>
<reference evidence="3" key="1">
    <citation type="submission" date="2025-08" db="UniProtKB">
        <authorList>
            <consortium name="RefSeq"/>
        </authorList>
    </citation>
    <scope>IDENTIFICATION</scope>
</reference>
<evidence type="ECO:0000313" key="3">
    <source>
        <dbReference type="RefSeq" id="XP_028967848.1"/>
    </source>
</evidence>
<sequence>MQLLSAIFLSVSLTSASEVKLMESFDHDKITGTWLVAKRNAQLLKKSYRCVKVELVHAGEGKDFVMHGNWIDEEQTVHNNTFIVIEDQSHPAQFVFKSDVEKIALSFLGSDYTNWAVAFGKVLLKESYFVAYRKLPADPAFAPAIEEVLRANNVGLDFLTIDHSNC</sequence>
<dbReference type="InterPro" id="IPR012674">
    <property type="entry name" value="Calycin"/>
</dbReference>
<gene>
    <name evidence="3" type="primary">LOC114828329</name>
</gene>
<protein>
    <submittedName>
        <fullName evidence="3">Uncharacterized protein LOC114828329</fullName>
    </submittedName>
</protein>
<evidence type="ECO:0000313" key="2">
    <source>
        <dbReference type="Proteomes" id="UP000694867"/>
    </source>
</evidence>
<organism evidence="2 3">
    <name type="scientific">Galendromus occidentalis</name>
    <name type="common">western predatory mite</name>
    <dbReference type="NCBI Taxonomy" id="34638"/>
    <lineage>
        <taxon>Eukaryota</taxon>
        <taxon>Metazoa</taxon>
        <taxon>Ecdysozoa</taxon>
        <taxon>Arthropoda</taxon>
        <taxon>Chelicerata</taxon>
        <taxon>Arachnida</taxon>
        <taxon>Acari</taxon>
        <taxon>Parasitiformes</taxon>
        <taxon>Mesostigmata</taxon>
        <taxon>Gamasina</taxon>
        <taxon>Phytoseioidea</taxon>
        <taxon>Phytoseiidae</taxon>
        <taxon>Typhlodrominae</taxon>
        <taxon>Galendromus</taxon>
    </lineage>
</organism>
<dbReference type="Proteomes" id="UP000694867">
    <property type="component" value="Unplaced"/>
</dbReference>
<proteinExistence type="predicted"/>
<feature type="signal peptide" evidence="1">
    <location>
        <begin position="1"/>
        <end position="16"/>
    </location>
</feature>
<dbReference type="AlphaFoldDB" id="A0AAJ7WJ44"/>
<accession>A0AAJ7WJ44</accession>
<dbReference type="Gene3D" id="2.40.128.20">
    <property type="match status" value="1"/>
</dbReference>